<accession>A0A7Y0HEQ6</accession>
<organism evidence="8 9">
    <name type="scientific">Pacificispira spongiicola</name>
    <dbReference type="NCBI Taxonomy" id="2729598"/>
    <lineage>
        <taxon>Bacteria</taxon>
        <taxon>Pseudomonadati</taxon>
        <taxon>Pseudomonadota</taxon>
        <taxon>Alphaproteobacteria</taxon>
        <taxon>Rhodospirillales</taxon>
        <taxon>Rhodospirillaceae</taxon>
        <taxon>Pacificispira</taxon>
    </lineage>
</organism>
<feature type="transmembrane region" description="Helical" evidence="6">
    <location>
        <begin position="184"/>
        <end position="203"/>
    </location>
</feature>
<protein>
    <submittedName>
        <fullName evidence="8">MFS transporter</fullName>
    </submittedName>
</protein>
<feature type="transmembrane region" description="Helical" evidence="6">
    <location>
        <begin position="364"/>
        <end position="384"/>
    </location>
</feature>
<dbReference type="PROSITE" id="PS50850">
    <property type="entry name" value="MFS"/>
    <property type="match status" value="1"/>
</dbReference>
<dbReference type="PANTHER" id="PTHR23519">
    <property type="entry name" value="AUTOPHAGY-RELATED PROTEIN 22"/>
    <property type="match status" value="1"/>
</dbReference>
<reference evidence="8 9" key="1">
    <citation type="submission" date="2020-04" db="EMBL/GenBank/DDBJ databases">
        <title>Rhodospirillaceae bacterium KN72 isolated from deep sea.</title>
        <authorList>
            <person name="Zhang D.-C."/>
        </authorList>
    </citation>
    <scope>NUCLEOTIDE SEQUENCE [LARGE SCALE GENOMIC DNA]</scope>
    <source>
        <strain evidence="8 9">KN72</strain>
    </source>
</reference>
<evidence type="ECO:0000313" key="9">
    <source>
        <dbReference type="Proteomes" id="UP000539372"/>
    </source>
</evidence>
<keyword evidence="4 6" id="KW-1133">Transmembrane helix</keyword>
<dbReference type="RefSeq" id="WP_169624066.1">
    <property type="nucleotide sequence ID" value="NZ_JABBNT010000001.1"/>
</dbReference>
<evidence type="ECO:0000256" key="6">
    <source>
        <dbReference type="SAM" id="Phobius"/>
    </source>
</evidence>
<dbReference type="GO" id="GO:0022857">
    <property type="term" value="F:transmembrane transporter activity"/>
    <property type="evidence" value="ECO:0007669"/>
    <property type="project" value="InterPro"/>
</dbReference>
<evidence type="ECO:0000256" key="5">
    <source>
        <dbReference type="ARBA" id="ARBA00023136"/>
    </source>
</evidence>
<feature type="transmembrane region" description="Helical" evidence="6">
    <location>
        <begin position="326"/>
        <end position="344"/>
    </location>
</feature>
<dbReference type="InterPro" id="IPR024671">
    <property type="entry name" value="Atg22-like"/>
</dbReference>
<feature type="transmembrane region" description="Helical" evidence="6">
    <location>
        <begin position="12"/>
        <end position="32"/>
    </location>
</feature>
<dbReference type="Pfam" id="PF11700">
    <property type="entry name" value="ATG22"/>
    <property type="match status" value="1"/>
</dbReference>
<keyword evidence="5 6" id="KW-0472">Membrane</keyword>
<gene>
    <name evidence="8" type="ORF">HH303_05000</name>
</gene>
<feature type="transmembrane region" description="Helical" evidence="6">
    <location>
        <begin position="273"/>
        <end position="294"/>
    </location>
</feature>
<dbReference type="Proteomes" id="UP000539372">
    <property type="component" value="Unassembled WGS sequence"/>
</dbReference>
<feature type="transmembrane region" description="Helical" evidence="6">
    <location>
        <begin position="47"/>
        <end position="66"/>
    </location>
</feature>
<dbReference type="PANTHER" id="PTHR23519:SF1">
    <property type="entry name" value="AUTOPHAGY-RELATED PROTEIN 22"/>
    <property type="match status" value="1"/>
</dbReference>
<dbReference type="EMBL" id="JABBNT010000001">
    <property type="protein sequence ID" value="NMM43823.1"/>
    <property type="molecule type" value="Genomic_DNA"/>
</dbReference>
<evidence type="ECO:0000256" key="3">
    <source>
        <dbReference type="ARBA" id="ARBA00022692"/>
    </source>
</evidence>
<dbReference type="InterPro" id="IPR020846">
    <property type="entry name" value="MFS_dom"/>
</dbReference>
<comment type="subcellular location">
    <subcellularLocation>
        <location evidence="1">Endomembrane system</location>
        <topology evidence="1">Multi-pass membrane protein</topology>
    </subcellularLocation>
</comment>
<dbReference type="Gene3D" id="1.20.1250.20">
    <property type="entry name" value="MFS general substrate transporter like domains"/>
    <property type="match status" value="2"/>
</dbReference>
<dbReference type="GO" id="GO:0012505">
    <property type="term" value="C:endomembrane system"/>
    <property type="evidence" value="ECO:0007669"/>
    <property type="project" value="UniProtKB-SubCell"/>
</dbReference>
<comment type="caution">
    <text evidence="8">The sequence shown here is derived from an EMBL/GenBank/DDBJ whole genome shotgun (WGS) entry which is preliminary data.</text>
</comment>
<feature type="transmembrane region" description="Helical" evidence="6">
    <location>
        <begin position="102"/>
        <end position="124"/>
    </location>
</feature>
<proteinExistence type="predicted"/>
<sequence length="416" mass="44282">MNRKAVVGWCLYDWANSAFPTLISTFVFATYFTRGIAETPEKGAADWGYAMSLAALIIAVAGPVLGAISDRAGRRKPWLLILTLIGGVSTMALWTAEADSSFVFQSLVLVVIGTVCFELGMVFYNAMLPDVAPAHMTGRISGWGWGLGYAGGLAALVVSLVLFVQPDPALFGLSREASEHIRAIPVLAGAWMIVFAVPLFLMVPDRRGSGLTTRQAVREGLSTLWGTLRSLPEHPAVFRFLIARMFYIDGLNTLFAFGGIFAAAVYGMESEEVLLFGISLNVTAGLGAAGFAFLDDKWGPKPVIAIAVGAIGILGLSMLLVDSKDVFWVLGLGLGLFLGPAQAASRSMMARLSPPELTTEFFGLYALSGKATAFMGPALLALAVEATDSQHWGMATVLPFLVVGLLLLKGVRPPKR</sequence>
<dbReference type="AlphaFoldDB" id="A0A7Y0HEQ6"/>
<evidence type="ECO:0000256" key="1">
    <source>
        <dbReference type="ARBA" id="ARBA00004127"/>
    </source>
</evidence>
<feature type="transmembrane region" description="Helical" evidence="6">
    <location>
        <begin position="145"/>
        <end position="164"/>
    </location>
</feature>
<keyword evidence="2" id="KW-0813">Transport</keyword>
<feature type="transmembrane region" description="Helical" evidence="6">
    <location>
        <begin position="78"/>
        <end position="96"/>
    </location>
</feature>
<feature type="transmembrane region" description="Helical" evidence="6">
    <location>
        <begin position="303"/>
        <end position="320"/>
    </location>
</feature>
<dbReference type="SUPFAM" id="SSF103473">
    <property type="entry name" value="MFS general substrate transporter"/>
    <property type="match status" value="1"/>
</dbReference>
<feature type="transmembrane region" description="Helical" evidence="6">
    <location>
        <begin position="246"/>
        <end position="267"/>
    </location>
</feature>
<name>A0A7Y0HEQ6_9PROT</name>
<evidence type="ECO:0000256" key="2">
    <source>
        <dbReference type="ARBA" id="ARBA00022448"/>
    </source>
</evidence>
<evidence type="ECO:0000256" key="4">
    <source>
        <dbReference type="ARBA" id="ARBA00022989"/>
    </source>
</evidence>
<keyword evidence="3 6" id="KW-0812">Transmembrane</keyword>
<dbReference type="InterPro" id="IPR050495">
    <property type="entry name" value="ATG22/LtaA_families"/>
</dbReference>
<keyword evidence="9" id="KW-1185">Reference proteome</keyword>
<dbReference type="InterPro" id="IPR036259">
    <property type="entry name" value="MFS_trans_sf"/>
</dbReference>
<evidence type="ECO:0000313" key="8">
    <source>
        <dbReference type="EMBL" id="NMM43823.1"/>
    </source>
</evidence>
<evidence type="ECO:0000259" key="7">
    <source>
        <dbReference type="PROSITE" id="PS50850"/>
    </source>
</evidence>
<feature type="transmembrane region" description="Helical" evidence="6">
    <location>
        <begin position="390"/>
        <end position="408"/>
    </location>
</feature>
<feature type="domain" description="Major facilitator superfamily (MFS) profile" evidence="7">
    <location>
        <begin position="1"/>
        <end position="416"/>
    </location>
</feature>